<dbReference type="HOGENOM" id="CLU_086286_0_0_10"/>
<organism evidence="1 2">
    <name type="scientific">Riemerella anatipestifer RA-CH-1</name>
    <dbReference type="NCBI Taxonomy" id="1228997"/>
    <lineage>
        <taxon>Bacteria</taxon>
        <taxon>Pseudomonadati</taxon>
        <taxon>Bacteroidota</taxon>
        <taxon>Flavobacteriia</taxon>
        <taxon>Flavobacteriales</taxon>
        <taxon>Weeksellaceae</taxon>
        <taxon>Riemerella</taxon>
    </lineage>
</organism>
<reference evidence="1 2" key="1">
    <citation type="submission" date="2012-09" db="EMBL/GenBank/DDBJ databases">
        <title>Riemerella anatipestifer vaccine strains.</title>
        <authorList>
            <person name="Chun C.A."/>
            <person name="Shu W.M."/>
            <person name="Kang Z.D."/>
            <person name="Jia W.X."/>
        </authorList>
    </citation>
    <scope>NUCLEOTIDE SEQUENCE [LARGE SCALE GENOMIC DNA]</scope>
    <source>
        <strain evidence="1 2">RA-CH-1</strain>
    </source>
</reference>
<keyword evidence="2" id="KW-1185">Reference proteome</keyword>
<evidence type="ECO:0000313" key="2">
    <source>
        <dbReference type="Proteomes" id="UP000006276"/>
    </source>
</evidence>
<sequence length="276" mass="32269">MERSKSPSKRNKMNTLKNKFRYISVTILTVLLFGNSYAQDRIKIDFFEQIKNYDLSKVIVADSIISENREEKIKEKAKRPEILGFIGNNYQRFFIHFTSVIQNPTNPYEYLVSGKTKVRETICTFQGTITIKHAKVYKSSDFPNYKQGYADCDITLYEDKKQPSTGFIKGKLKSHFLIDNKGQFRYDALNFFSDGFSNNQFVGSWTSYKTNITKRCNWGDYRIPESGDLDIGVGEFSVKDKYLKNGWKTYKLAQGDFTETSETKQAKQKEEEQWWK</sequence>
<dbReference type="Proteomes" id="UP000006276">
    <property type="component" value="Chromosome"/>
</dbReference>
<protein>
    <submittedName>
        <fullName evidence="1">Uncharacterized protein</fullName>
    </submittedName>
</protein>
<dbReference type="EMBL" id="CP003787">
    <property type="protein sequence ID" value="AFR36061.1"/>
    <property type="molecule type" value="Genomic_DNA"/>
</dbReference>
<accession>J9QTK1</accession>
<dbReference type="AlphaFoldDB" id="J9QTK1"/>
<dbReference type="KEGG" id="rag:B739_1467"/>
<name>J9QTK1_RIEAN</name>
<evidence type="ECO:0000313" key="1">
    <source>
        <dbReference type="EMBL" id="AFR36061.1"/>
    </source>
</evidence>
<gene>
    <name evidence="1" type="ORF">B739_1467</name>
</gene>
<proteinExistence type="predicted"/>
<dbReference type="PATRIC" id="fig|1228997.3.peg.1464"/>